<sequence length="38" mass="4608">MEETNRKKEKSYSLVTLIEDTESHYVVNIEFITILFMR</sequence>
<name>A0A0B7H0N5_TREPH</name>
<dbReference type="EMBL" id="CDNC01000051">
    <property type="protein sequence ID" value="CEM63442.1"/>
    <property type="molecule type" value="Genomic_DNA"/>
</dbReference>
<dbReference type="Proteomes" id="UP000042527">
    <property type="component" value="Unassembled WGS sequence"/>
</dbReference>
<dbReference type="AlphaFoldDB" id="A0A0B7H0N5"/>
<evidence type="ECO:0000313" key="2">
    <source>
        <dbReference type="Proteomes" id="UP000042527"/>
    </source>
</evidence>
<keyword evidence="2" id="KW-1185">Reference proteome</keyword>
<protein>
    <submittedName>
        <fullName evidence="1">Uncharacterized protein</fullName>
    </submittedName>
</protein>
<reference evidence="2" key="1">
    <citation type="submission" date="2015-01" db="EMBL/GenBank/DDBJ databases">
        <authorList>
            <person name="Manzoor Shahid"/>
            <person name="Zubair Saima"/>
        </authorList>
    </citation>
    <scope>NUCLEOTIDE SEQUENCE [LARGE SCALE GENOMIC DNA]</scope>
    <source>
        <strain evidence="2">V1</strain>
    </source>
</reference>
<gene>
    <name evidence="1" type="ORF">TPHV1_90071</name>
</gene>
<accession>A0A0B7H0N5</accession>
<proteinExistence type="predicted"/>
<organism evidence="1 2">
    <name type="scientific">Treponema phagedenis</name>
    <dbReference type="NCBI Taxonomy" id="162"/>
    <lineage>
        <taxon>Bacteria</taxon>
        <taxon>Pseudomonadati</taxon>
        <taxon>Spirochaetota</taxon>
        <taxon>Spirochaetia</taxon>
        <taxon>Spirochaetales</taxon>
        <taxon>Treponemataceae</taxon>
        <taxon>Treponema</taxon>
    </lineage>
</organism>
<evidence type="ECO:0000313" key="1">
    <source>
        <dbReference type="EMBL" id="CEM63442.1"/>
    </source>
</evidence>